<proteinExistence type="predicted"/>
<evidence type="ECO:0000313" key="3">
    <source>
        <dbReference type="Proteomes" id="UP000886842"/>
    </source>
</evidence>
<dbReference type="Proteomes" id="UP000886842">
    <property type="component" value="Unassembled WGS sequence"/>
</dbReference>
<feature type="compositionally biased region" description="Low complexity" evidence="1">
    <location>
        <begin position="25"/>
        <end position="53"/>
    </location>
</feature>
<comment type="caution">
    <text evidence="2">The sequence shown here is derived from an EMBL/GenBank/DDBJ whole genome shotgun (WGS) entry which is preliminary data.</text>
</comment>
<evidence type="ECO:0000313" key="2">
    <source>
        <dbReference type="EMBL" id="HIT75048.1"/>
    </source>
</evidence>
<dbReference type="InterPro" id="IPR012338">
    <property type="entry name" value="Beta-lactam/transpept-like"/>
</dbReference>
<reference evidence="2" key="1">
    <citation type="submission" date="2020-10" db="EMBL/GenBank/DDBJ databases">
        <authorList>
            <person name="Gilroy R."/>
        </authorList>
    </citation>
    <scope>NUCLEOTIDE SEQUENCE</scope>
    <source>
        <strain evidence="2">ChiGjej1B1-24693</strain>
    </source>
</reference>
<feature type="region of interest" description="Disordered" evidence="1">
    <location>
        <begin position="25"/>
        <end position="77"/>
    </location>
</feature>
<dbReference type="SUPFAM" id="SSF56601">
    <property type="entry name" value="beta-lactamase/transpeptidase-like"/>
    <property type="match status" value="1"/>
</dbReference>
<dbReference type="PROSITE" id="PS51257">
    <property type="entry name" value="PROKAR_LIPOPROTEIN"/>
    <property type="match status" value="1"/>
</dbReference>
<evidence type="ECO:0000256" key="1">
    <source>
        <dbReference type="SAM" id="MobiDB-lite"/>
    </source>
</evidence>
<reference evidence="2" key="2">
    <citation type="journal article" date="2021" name="PeerJ">
        <title>Extensive microbial diversity within the chicken gut microbiome revealed by metagenomics and culture.</title>
        <authorList>
            <person name="Gilroy R."/>
            <person name="Ravi A."/>
            <person name="Getino M."/>
            <person name="Pursley I."/>
            <person name="Horton D.L."/>
            <person name="Alikhan N.F."/>
            <person name="Baker D."/>
            <person name="Gharbi K."/>
            <person name="Hall N."/>
            <person name="Watson M."/>
            <person name="Adriaenssens E.M."/>
            <person name="Foster-Nyarko E."/>
            <person name="Jarju S."/>
            <person name="Secka A."/>
            <person name="Antonio M."/>
            <person name="Oren A."/>
            <person name="Chaudhuri R.R."/>
            <person name="La Ragione R."/>
            <person name="Hildebrand F."/>
            <person name="Pallen M.J."/>
        </authorList>
    </citation>
    <scope>NUCLEOTIDE SEQUENCE</scope>
    <source>
        <strain evidence="2">ChiGjej1B1-24693</strain>
    </source>
</reference>
<protein>
    <submittedName>
        <fullName evidence="2">Uncharacterized protein</fullName>
    </submittedName>
</protein>
<dbReference type="EMBL" id="DVLP01000170">
    <property type="protein sequence ID" value="HIT75048.1"/>
    <property type="molecule type" value="Genomic_DNA"/>
</dbReference>
<dbReference type="AlphaFoldDB" id="A0A9D1KN83"/>
<accession>A0A9D1KN83</accession>
<feature type="compositionally biased region" description="Pro residues" evidence="1">
    <location>
        <begin position="54"/>
        <end position="67"/>
    </location>
</feature>
<name>A0A9D1KN83_9ACTN</name>
<dbReference type="Gene3D" id="3.40.710.10">
    <property type="entry name" value="DD-peptidase/beta-lactamase superfamily"/>
    <property type="match status" value="1"/>
</dbReference>
<sequence>MLSRRRVLTHSPVVGATVLLGTGLLGGCVTTSEPPPITRTRTPGPAPTRTSPSPSQPSAPTTKPPTTPTTKSTPRTNLRELARALDGLAEDRGARLAVAVAVGDRVTTIGHPHTGPAWSTSKVPLALAALAHRPGAVTEALVRRALRRSDNDAAEQLWALWPDATRAAKAVTTVLRRSGDRRTTVPHRRSRPGYSIFGQTTWRLADQARFGLALRSLAHGKAVTAEMAAVAQNQQWGLWDGDDEPATVVKGGWGPDPDGGYLVRQLAMVRDAPIPWSAALLAVPRSGQFTDGTAALSAVGRLLRSELEVTRN</sequence>
<gene>
    <name evidence="2" type="ORF">IAA98_05635</name>
</gene>
<organism evidence="2 3">
    <name type="scientific">Candidatus Avipropionibacterium avicola</name>
    <dbReference type="NCBI Taxonomy" id="2840701"/>
    <lineage>
        <taxon>Bacteria</taxon>
        <taxon>Bacillati</taxon>
        <taxon>Actinomycetota</taxon>
        <taxon>Actinomycetes</taxon>
        <taxon>Propionibacteriales</taxon>
        <taxon>Propionibacteriaceae</taxon>
        <taxon>Propionibacteriaceae incertae sedis</taxon>
        <taxon>Candidatus Avipropionibacterium</taxon>
    </lineage>
</organism>